<reference evidence="1 2" key="1">
    <citation type="journal article" date="2021" name="Nat. Plants">
        <title>The Taxus genome provides insights into paclitaxel biosynthesis.</title>
        <authorList>
            <person name="Xiong X."/>
            <person name="Gou J."/>
            <person name="Liao Q."/>
            <person name="Li Y."/>
            <person name="Zhou Q."/>
            <person name="Bi G."/>
            <person name="Li C."/>
            <person name="Du R."/>
            <person name="Wang X."/>
            <person name="Sun T."/>
            <person name="Guo L."/>
            <person name="Liang H."/>
            <person name="Lu P."/>
            <person name="Wu Y."/>
            <person name="Zhang Z."/>
            <person name="Ro D.K."/>
            <person name="Shang Y."/>
            <person name="Huang S."/>
            <person name="Yan J."/>
        </authorList>
    </citation>
    <scope>NUCLEOTIDE SEQUENCE [LARGE SCALE GENOMIC DNA]</scope>
    <source>
        <strain evidence="1">Ta-2019</strain>
    </source>
</reference>
<dbReference type="Gene3D" id="3.30.420.10">
    <property type="entry name" value="Ribonuclease H-like superfamily/Ribonuclease H"/>
    <property type="match status" value="1"/>
</dbReference>
<dbReference type="EMBL" id="JAHRHJ020000007">
    <property type="protein sequence ID" value="KAH9310002.1"/>
    <property type="molecule type" value="Genomic_DNA"/>
</dbReference>
<protein>
    <recommendedName>
        <fullName evidence="3">Reverse transcriptase domain-containing protein</fullName>
    </recommendedName>
</protein>
<feature type="non-terminal residue" evidence="1">
    <location>
        <position position="1"/>
    </location>
</feature>
<keyword evidence="2" id="KW-1185">Reference proteome</keyword>
<dbReference type="AlphaFoldDB" id="A0AA38FT34"/>
<evidence type="ECO:0008006" key="3">
    <source>
        <dbReference type="Google" id="ProtNLM"/>
    </source>
</evidence>
<dbReference type="PANTHER" id="PTHR45835:SF99">
    <property type="entry name" value="CHROMO DOMAIN-CONTAINING PROTEIN-RELATED"/>
    <property type="match status" value="1"/>
</dbReference>
<sequence>QQYKWEEYLPLVEFAYNNTYHASLKMASFEALYGRKCRTLVSWDNMEDRDVISAEILTEMEQQVKLICERLKETADRKKSYANLKRGDRKFKL</sequence>
<dbReference type="InterPro" id="IPR036397">
    <property type="entry name" value="RNaseH_sf"/>
</dbReference>
<feature type="non-terminal residue" evidence="1">
    <location>
        <position position="93"/>
    </location>
</feature>
<name>A0AA38FT34_TAXCH</name>
<evidence type="ECO:0000313" key="2">
    <source>
        <dbReference type="Proteomes" id="UP000824469"/>
    </source>
</evidence>
<accession>A0AA38FT34</accession>
<evidence type="ECO:0000313" key="1">
    <source>
        <dbReference type="EMBL" id="KAH9310002.1"/>
    </source>
</evidence>
<comment type="caution">
    <text evidence="1">The sequence shown here is derived from an EMBL/GenBank/DDBJ whole genome shotgun (WGS) entry which is preliminary data.</text>
</comment>
<dbReference type="OMA" id="WDNMEDR"/>
<gene>
    <name evidence="1" type="ORF">KI387_037913</name>
</gene>
<proteinExistence type="predicted"/>
<organism evidence="1 2">
    <name type="scientific">Taxus chinensis</name>
    <name type="common">Chinese yew</name>
    <name type="synonym">Taxus wallichiana var. chinensis</name>
    <dbReference type="NCBI Taxonomy" id="29808"/>
    <lineage>
        <taxon>Eukaryota</taxon>
        <taxon>Viridiplantae</taxon>
        <taxon>Streptophyta</taxon>
        <taxon>Embryophyta</taxon>
        <taxon>Tracheophyta</taxon>
        <taxon>Spermatophyta</taxon>
        <taxon>Pinopsida</taxon>
        <taxon>Pinidae</taxon>
        <taxon>Conifers II</taxon>
        <taxon>Cupressales</taxon>
        <taxon>Taxaceae</taxon>
        <taxon>Taxus</taxon>
    </lineage>
</organism>
<dbReference type="Proteomes" id="UP000824469">
    <property type="component" value="Unassembled WGS sequence"/>
</dbReference>
<dbReference type="GO" id="GO:0003676">
    <property type="term" value="F:nucleic acid binding"/>
    <property type="evidence" value="ECO:0007669"/>
    <property type="project" value="InterPro"/>
</dbReference>
<dbReference type="PANTHER" id="PTHR45835">
    <property type="entry name" value="YALI0A06105P"/>
    <property type="match status" value="1"/>
</dbReference>